<dbReference type="InterPro" id="IPR001245">
    <property type="entry name" value="Ser-Thr/Tyr_kinase_cat_dom"/>
</dbReference>
<evidence type="ECO:0000259" key="2">
    <source>
        <dbReference type="Pfam" id="PF12315"/>
    </source>
</evidence>
<dbReference type="InterPro" id="IPR011009">
    <property type="entry name" value="Kinase-like_dom_sf"/>
</dbReference>
<gene>
    <name evidence="3" type="ORF">Prudu_022746</name>
</gene>
<dbReference type="PANTHER" id="PTHR23257:SF842">
    <property type="entry name" value="KINASE SUPERFAMILY WITH OCTICOSAPEPTIDE_PHOX_BEM1P DOMAIN-CONTAINING PROTEIN"/>
    <property type="match status" value="1"/>
</dbReference>
<protein>
    <submittedName>
        <fullName evidence="3">LIM domain-containing protein</fullName>
    </submittedName>
</protein>
<evidence type="ECO:0000259" key="1">
    <source>
        <dbReference type="Pfam" id="PF07714"/>
    </source>
</evidence>
<dbReference type="InterPro" id="IPR050167">
    <property type="entry name" value="Ser_Thr_protein_kinase"/>
</dbReference>
<reference evidence="3" key="1">
    <citation type="journal article" date="2019" name="Science">
        <title>Mutation of a bHLH transcription factor allowed almond domestication.</title>
        <authorList>
            <person name="Sanchez-Perez R."/>
            <person name="Pavan S."/>
            <person name="Mazzeo R."/>
            <person name="Moldovan C."/>
            <person name="Aiese Cigliano R."/>
            <person name="Del Cueto J."/>
            <person name="Ricciardi F."/>
            <person name="Lotti C."/>
            <person name="Ricciardi L."/>
            <person name="Dicenta F."/>
            <person name="Lopez-Marques R.L."/>
            <person name="Lindberg Moller B."/>
        </authorList>
    </citation>
    <scope>NUCLEOTIDE SEQUENCE</scope>
</reference>
<dbReference type="AlphaFoldDB" id="A0A4Y1S1N8"/>
<dbReference type="Gene3D" id="1.10.510.10">
    <property type="entry name" value="Transferase(Phosphotransferase) domain 1"/>
    <property type="match status" value="1"/>
</dbReference>
<feature type="domain" description="Serine-threonine/tyrosine-protein kinase catalytic" evidence="1">
    <location>
        <begin position="135"/>
        <end position="193"/>
    </location>
</feature>
<dbReference type="SUPFAM" id="SSF56112">
    <property type="entry name" value="Protein kinase-like (PK-like)"/>
    <property type="match status" value="1"/>
</dbReference>
<dbReference type="PANTHER" id="PTHR23257">
    <property type="entry name" value="SERINE-THREONINE PROTEIN KINASE"/>
    <property type="match status" value="1"/>
</dbReference>
<organism evidence="3">
    <name type="scientific">Prunus dulcis</name>
    <name type="common">Almond</name>
    <name type="synonym">Amygdalus dulcis</name>
    <dbReference type="NCBI Taxonomy" id="3755"/>
    <lineage>
        <taxon>Eukaryota</taxon>
        <taxon>Viridiplantae</taxon>
        <taxon>Streptophyta</taxon>
        <taxon>Embryophyta</taxon>
        <taxon>Tracheophyta</taxon>
        <taxon>Spermatophyta</taxon>
        <taxon>Magnoliopsida</taxon>
        <taxon>eudicotyledons</taxon>
        <taxon>Gunneridae</taxon>
        <taxon>Pentapetalae</taxon>
        <taxon>rosids</taxon>
        <taxon>fabids</taxon>
        <taxon>Rosales</taxon>
        <taxon>Rosaceae</taxon>
        <taxon>Amygdaloideae</taxon>
        <taxon>Amygdaleae</taxon>
        <taxon>Prunus</taxon>
    </lineage>
</organism>
<evidence type="ECO:0000313" key="3">
    <source>
        <dbReference type="EMBL" id="BBH10065.1"/>
    </source>
</evidence>
<dbReference type="InterPro" id="IPR022087">
    <property type="entry name" value="DA1-like_dom"/>
</dbReference>
<feature type="domain" description="Protein DA1-like" evidence="2">
    <location>
        <begin position="360"/>
        <end position="382"/>
    </location>
</feature>
<dbReference type="GO" id="GO:0005737">
    <property type="term" value="C:cytoplasm"/>
    <property type="evidence" value="ECO:0007669"/>
    <property type="project" value="TreeGrafter"/>
</dbReference>
<dbReference type="GO" id="GO:0007165">
    <property type="term" value="P:signal transduction"/>
    <property type="evidence" value="ECO:0007669"/>
    <property type="project" value="TreeGrafter"/>
</dbReference>
<dbReference type="Pfam" id="PF07714">
    <property type="entry name" value="PK_Tyr_Ser-Thr"/>
    <property type="match status" value="1"/>
</dbReference>
<dbReference type="GO" id="GO:0004672">
    <property type="term" value="F:protein kinase activity"/>
    <property type="evidence" value="ECO:0007669"/>
    <property type="project" value="InterPro"/>
</dbReference>
<dbReference type="EMBL" id="AP019304">
    <property type="protein sequence ID" value="BBH10065.1"/>
    <property type="molecule type" value="Genomic_DNA"/>
</dbReference>
<accession>A0A4Y1S1N8</accession>
<name>A0A4Y1S1N8_PRUDU</name>
<dbReference type="Pfam" id="PF12315">
    <property type="entry name" value="DA1-like"/>
    <property type="match status" value="1"/>
</dbReference>
<sequence>MHLCFENVNGSLDDMFLNDWKRSIGVERLAGMRSDLFEHFFDTMTNEVPGPSGQWIQKKATLVVPNMVKNVHNHVSVQTGEEFSMEFLQDRFAATRGPAVTDMVENCENKVGLNYNQNYQLGYQDLTGILGLRRMDSETKDFWREAQILSNLHHPNVVAFYGVVPDGAGGTLATVTEFMVSGSLRHALLKTDSFFCISLNMGIHYADRLTCNNLLVNLRDPQRPICKTIDLDQNEPGNTLSTNENLVMLSVLFIQPQIGLRGTENSDKNWTYTIHYYGVHLEDMMRWDIIGLATCRDGKICIHSGINRCSKYEDRIEAEKKANKQTRVESFATLFGRPTNKQTSGENTINFYFYSNGRSTVLMGMTLAHEMMHAWLRLEGNRKDW</sequence>
<proteinExistence type="predicted"/>